<comment type="function">
    <text evidence="12">In the presence of manganese, represses expression of mntH and mntS. Up-regulates expression of mntP.</text>
</comment>
<dbReference type="EMBL" id="JOPA01000001">
    <property type="protein sequence ID" value="OUI97088.1"/>
    <property type="molecule type" value="Genomic_DNA"/>
</dbReference>
<organism evidence="15 16">
    <name type="scientific">Acetobacter indonesiensis</name>
    <dbReference type="NCBI Taxonomy" id="104101"/>
    <lineage>
        <taxon>Bacteria</taxon>
        <taxon>Pseudomonadati</taxon>
        <taxon>Pseudomonadota</taxon>
        <taxon>Alphaproteobacteria</taxon>
        <taxon>Acetobacterales</taxon>
        <taxon>Acetobacteraceae</taxon>
        <taxon>Acetobacter</taxon>
    </lineage>
</organism>
<evidence type="ECO:0000256" key="13">
    <source>
        <dbReference type="ARBA" id="ARBA00032593"/>
    </source>
</evidence>
<reference evidence="16" key="1">
    <citation type="submission" date="2014-06" db="EMBL/GenBank/DDBJ databases">
        <authorList>
            <person name="Winans N.J."/>
            <person name="Newell P.D."/>
            <person name="Douglas A.E."/>
        </authorList>
    </citation>
    <scope>NUCLEOTIDE SEQUENCE [LARGE SCALE GENOMIC DNA]</scope>
</reference>
<dbReference type="Proteomes" id="UP000194641">
    <property type="component" value="Unassembled WGS sequence"/>
</dbReference>
<accession>A0A252AYT9</accession>
<keyword evidence="8" id="KW-0238">DNA-binding</keyword>
<evidence type="ECO:0000256" key="7">
    <source>
        <dbReference type="ARBA" id="ARBA00023015"/>
    </source>
</evidence>
<evidence type="ECO:0000313" key="15">
    <source>
        <dbReference type="EMBL" id="OUI97088.1"/>
    </source>
</evidence>
<feature type="domain" description="HTH dtxR-type" evidence="14">
    <location>
        <begin position="33"/>
        <end position="90"/>
    </location>
</feature>
<dbReference type="PANTHER" id="PTHR33238:SF11">
    <property type="entry name" value="TRANSCRIPTIONAL REGULATOR MNTR"/>
    <property type="match status" value="1"/>
</dbReference>
<sequence length="151" mass="17092">MLLLKQRLPVLPDVESQSEGFRHAREARRNVLIEDYVELIDDLIAEGREARQVDIADRLGVSQPTVAKMLSRLEVEGFVTRKPYRGVFLTEAGEALAETVRARHRIVEEFLLALGIDSMTARMDAEGMEHFVSDETLDAFRRALKTGRLSP</sequence>
<comment type="caution">
    <text evidence="15">The sequence shown here is derived from an EMBL/GenBank/DDBJ whole genome shotgun (WGS) entry which is preliminary data.</text>
</comment>
<protein>
    <recommendedName>
        <fullName evidence="4">Transcriptional regulator MntR</fullName>
    </recommendedName>
    <alternativeName>
        <fullName evidence="13">Manganese transport regulator</fullName>
    </alternativeName>
</protein>
<keyword evidence="6" id="KW-0678">Repressor</keyword>
<keyword evidence="10" id="KW-0804">Transcription</keyword>
<dbReference type="Gene3D" id="1.10.10.10">
    <property type="entry name" value="Winged helix-like DNA-binding domain superfamily/Winged helix DNA-binding domain"/>
    <property type="match status" value="1"/>
</dbReference>
<evidence type="ECO:0000256" key="4">
    <source>
        <dbReference type="ARBA" id="ARBA00022386"/>
    </source>
</evidence>
<keyword evidence="9" id="KW-0010">Activator</keyword>
<name>A0A252AYT9_9PROT</name>
<comment type="subcellular location">
    <subcellularLocation>
        <location evidence="1">Cytoplasm</location>
    </subcellularLocation>
</comment>
<evidence type="ECO:0000256" key="1">
    <source>
        <dbReference type="ARBA" id="ARBA00004496"/>
    </source>
</evidence>
<dbReference type="PROSITE" id="PS50944">
    <property type="entry name" value="HTH_DTXR"/>
    <property type="match status" value="1"/>
</dbReference>
<dbReference type="InterPro" id="IPR000835">
    <property type="entry name" value="HTH_MarR-typ"/>
</dbReference>
<evidence type="ECO:0000256" key="11">
    <source>
        <dbReference type="ARBA" id="ARBA00023211"/>
    </source>
</evidence>
<dbReference type="InterPro" id="IPR050536">
    <property type="entry name" value="DtxR_MntR_Metal-Reg"/>
</dbReference>
<dbReference type="InterPro" id="IPR022689">
    <property type="entry name" value="Iron_dep_repressor"/>
</dbReference>
<dbReference type="Pfam" id="PF02742">
    <property type="entry name" value="Fe_dep_repr_C"/>
    <property type="match status" value="1"/>
</dbReference>
<dbReference type="SMART" id="SM00347">
    <property type="entry name" value="HTH_MARR"/>
    <property type="match status" value="1"/>
</dbReference>
<dbReference type="InterPro" id="IPR036388">
    <property type="entry name" value="WH-like_DNA-bd_sf"/>
</dbReference>
<evidence type="ECO:0000256" key="5">
    <source>
        <dbReference type="ARBA" id="ARBA00022490"/>
    </source>
</evidence>
<dbReference type="InterPro" id="IPR036421">
    <property type="entry name" value="Fe_dep_repressor_sf"/>
</dbReference>
<proteinExistence type="inferred from homology"/>
<dbReference type="Pfam" id="PF01325">
    <property type="entry name" value="Fe_dep_repress"/>
    <property type="match status" value="1"/>
</dbReference>
<gene>
    <name evidence="15" type="ORF">HK17_00345</name>
</gene>
<dbReference type="SMART" id="SM00529">
    <property type="entry name" value="HTH_DTXR"/>
    <property type="match status" value="1"/>
</dbReference>
<evidence type="ECO:0000256" key="9">
    <source>
        <dbReference type="ARBA" id="ARBA00023159"/>
    </source>
</evidence>
<dbReference type="PANTHER" id="PTHR33238">
    <property type="entry name" value="IRON (METAL) DEPENDENT REPRESSOR, DTXR FAMILY"/>
    <property type="match status" value="1"/>
</dbReference>
<evidence type="ECO:0000256" key="2">
    <source>
        <dbReference type="ARBA" id="ARBA00007871"/>
    </source>
</evidence>
<evidence type="ECO:0000256" key="6">
    <source>
        <dbReference type="ARBA" id="ARBA00022491"/>
    </source>
</evidence>
<dbReference type="InterPro" id="IPR036390">
    <property type="entry name" value="WH_DNA-bd_sf"/>
</dbReference>
<keyword evidence="5" id="KW-0963">Cytoplasm</keyword>
<evidence type="ECO:0000313" key="16">
    <source>
        <dbReference type="Proteomes" id="UP000194641"/>
    </source>
</evidence>
<dbReference type="InterPro" id="IPR001367">
    <property type="entry name" value="Fe_dep_repressor"/>
</dbReference>
<dbReference type="GO" id="GO:0003677">
    <property type="term" value="F:DNA binding"/>
    <property type="evidence" value="ECO:0007669"/>
    <property type="project" value="UniProtKB-KW"/>
</dbReference>
<evidence type="ECO:0000256" key="12">
    <source>
        <dbReference type="ARBA" id="ARBA00025185"/>
    </source>
</evidence>
<dbReference type="Gene3D" id="1.10.60.10">
    <property type="entry name" value="Iron dependent repressor, metal binding and dimerisation domain"/>
    <property type="match status" value="1"/>
</dbReference>
<evidence type="ECO:0000256" key="8">
    <source>
        <dbReference type="ARBA" id="ARBA00023125"/>
    </source>
</evidence>
<dbReference type="GO" id="GO:0046914">
    <property type="term" value="F:transition metal ion binding"/>
    <property type="evidence" value="ECO:0007669"/>
    <property type="project" value="InterPro"/>
</dbReference>
<evidence type="ECO:0000259" key="14">
    <source>
        <dbReference type="PROSITE" id="PS50944"/>
    </source>
</evidence>
<keyword evidence="11" id="KW-0464">Manganese</keyword>
<comment type="similarity">
    <text evidence="2">Belongs to the DtxR/MntR family.</text>
</comment>
<dbReference type="NCBIfam" id="NF008273">
    <property type="entry name" value="PRK11050.1"/>
    <property type="match status" value="1"/>
</dbReference>
<evidence type="ECO:0000256" key="10">
    <source>
        <dbReference type="ARBA" id="ARBA00023163"/>
    </source>
</evidence>
<keyword evidence="7" id="KW-0805">Transcription regulation</keyword>
<dbReference type="SUPFAM" id="SSF46785">
    <property type="entry name" value="Winged helix' DNA-binding domain"/>
    <property type="match status" value="1"/>
</dbReference>
<dbReference type="AlphaFoldDB" id="A0A252AYT9"/>
<dbReference type="GO" id="GO:0046983">
    <property type="term" value="F:protein dimerization activity"/>
    <property type="evidence" value="ECO:0007669"/>
    <property type="project" value="InterPro"/>
</dbReference>
<dbReference type="GO" id="GO:0003700">
    <property type="term" value="F:DNA-binding transcription factor activity"/>
    <property type="evidence" value="ECO:0007669"/>
    <property type="project" value="InterPro"/>
</dbReference>
<dbReference type="InterPro" id="IPR022687">
    <property type="entry name" value="HTH_DTXR"/>
</dbReference>
<dbReference type="GO" id="GO:0005737">
    <property type="term" value="C:cytoplasm"/>
    <property type="evidence" value="ECO:0007669"/>
    <property type="project" value="UniProtKB-SubCell"/>
</dbReference>
<comment type="subunit">
    <text evidence="3">Homodimer.</text>
</comment>
<evidence type="ECO:0000256" key="3">
    <source>
        <dbReference type="ARBA" id="ARBA00011738"/>
    </source>
</evidence>